<accession>A0A6A6GFL0</accession>
<dbReference type="AlphaFoldDB" id="A0A6A6GFL0"/>
<gene>
    <name evidence="1" type="ORF">BDZ85DRAFT_261066</name>
</gene>
<evidence type="ECO:0000313" key="1">
    <source>
        <dbReference type="EMBL" id="KAF2224495.1"/>
    </source>
</evidence>
<reference evidence="2" key="1">
    <citation type="journal article" date="2020" name="Stud. Mycol.">
        <title>101 Dothideomycetes genomes: A test case for predicting lifestyles and emergence of pathogens.</title>
        <authorList>
            <person name="Haridas S."/>
            <person name="Albert R."/>
            <person name="Binder M."/>
            <person name="Bloem J."/>
            <person name="LaButti K."/>
            <person name="Salamov A."/>
            <person name="Andreopoulos B."/>
            <person name="Baker S."/>
            <person name="Barry K."/>
            <person name="Bills G."/>
            <person name="Bluhm B."/>
            <person name="Cannon C."/>
            <person name="Castanera R."/>
            <person name="Culley D."/>
            <person name="Daum C."/>
            <person name="Ezra D."/>
            <person name="Gonzalez J."/>
            <person name="Henrissat B."/>
            <person name="Kuo A."/>
            <person name="Liang C."/>
            <person name="Lipzen A."/>
            <person name="Lutzoni F."/>
            <person name="Magnuson J."/>
            <person name="Mondo S."/>
            <person name="Nolan M."/>
            <person name="Ohm R."/>
            <person name="Pangilinan J."/>
            <person name="Park H.-J."/>
            <person name="Ramirez L."/>
            <person name="Alfaro M."/>
            <person name="Sun H."/>
            <person name="Tritt A."/>
            <person name="Yoshinaga Y."/>
            <person name="Zwiers L.-H."/>
            <person name="Turgeon B."/>
            <person name="Goodwin S."/>
            <person name="Spatafora J."/>
            <person name="Crous P."/>
            <person name="Grigoriev I."/>
        </authorList>
    </citation>
    <scope>NUCLEOTIDE SEQUENCE [LARGE SCALE GENOMIC DNA]</scope>
    <source>
        <strain evidence="2">CECT 20119</strain>
    </source>
</reference>
<proteinExistence type="predicted"/>
<evidence type="ECO:0000313" key="2">
    <source>
        <dbReference type="Proteomes" id="UP000799538"/>
    </source>
</evidence>
<sequence length="163" mass="18385">MPNQNVWPLLCFRRPIPLNTSRTSSQASPVLLGKRILITRSTISVTVRSRNPPTTCSQTSLKQSPSITCTNTVPIRARSCVCVLYNTRVKSMRRNADSYSTAHSFRSKISEHKRSRVKTLQAARQSQLQRITRVESSAQLISQQWTRLTTSLRTSAQNQVGQN</sequence>
<keyword evidence="2" id="KW-1185">Reference proteome</keyword>
<dbReference type="EMBL" id="ML992505">
    <property type="protein sequence ID" value="KAF2224495.1"/>
    <property type="molecule type" value="Genomic_DNA"/>
</dbReference>
<protein>
    <submittedName>
        <fullName evidence="1">Uncharacterized protein</fullName>
    </submittedName>
</protein>
<dbReference type="Proteomes" id="UP000799538">
    <property type="component" value="Unassembled WGS sequence"/>
</dbReference>
<organism evidence="1 2">
    <name type="scientific">Elsinoe ampelina</name>
    <dbReference type="NCBI Taxonomy" id="302913"/>
    <lineage>
        <taxon>Eukaryota</taxon>
        <taxon>Fungi</taxon>
        <taxon>Dikarya</taxon>
        <taxon>Ascomycota</taxon>
        <taxon>Pezizomycotina</taxon>
        <taxon>Dothideomycetes</taxon>
        <taxon>Dothideomycetidae</taxon>
        <taxon>Myriangiales</taxon>
        <taxon>Elsinoaceae</taxon>
        <taxon>Elsinoe</taxon>
    </lineage>
</organism>
<name>A0A6A6GFL0_9PEZI</name>